<dbReference type="AlphaFoldDB" id="A0AAE1E6P3"/>
<proteinExistence type="predicted"/>
<protein>
    <submittedName>
        <fullName evidence="1">Uncharacterized protein</fullName>
    </submittedName>
</protein>
<evidence type="ECO:0000313" key="1">
    <source>
        <dbReference type="EMBL" id="KAK3795962.1"/>
    </source>
</evidence>
<name>A0AAE1E6P3_9GAST</name>
<accession>A0AAE1E6P3</accession>
<evidence type="ECO:0000313" key="2">
    <source>
        <dbReference type="Proteomes" id="UP001283361"/>
    </source>
</evidence>
<gene>
    <name evidence="1" type="ORF">RRG08_042956</name>
</gene>
<sequence length="179" mass="19895">MRKKNLRQPKQSGSTVVRARMGFEYALIFSSPAKASRTQIKITVLCTCNTLGDCPSPTELHARTKRDVLIVKYYTRVHVLPTVRGTSAAHLVHFGAENRKERSGRQSSGHPVLAPSQAVCVVKPRARSTGVWRVPDRRGNHHRSRPVSPGGTWPFTRYSGIPLLMITSRFCHTSTPLVA</sequence>
<comment type="caution">
    <text evidence="1">The sequence shown here is derived from an EMBL/GenBank/DDBJ whole genome shotgun (WGS) entry which is preliminary data.</text>
</comment>
<keyword evidence="2" id="KW-1185">Reference proteome</keyword>
<organism evidence="1 2">
    <name type="scientific">Elysia crispata</name>
    <name type="common">lettuce slug</name>
    <dbReference type="NCBI Taxonomy" id="231223"/>
    <lineage>
        <taxon>Eukaryota</taxon>
        <taxon>Metazoa</taxon>
        <taxon>Spiralia</taxon>
        <taxon>Lophotrochozoa</taxon>
        <taxon>Mollusca</taxon>
        <taxon>Gastropoda</taxon>
        <taxon>Heterobranchia</taxon>
        <taxon>Euthyneura</taxon>
        <taxon>Panpulmonata</taxon>
        <taxon>Sacoglossa</taxon>
        <taxon>Placobranchoidea</taxon>
        <taxon>Plakobranchidae</taxon>
        <taxon>Elysia</taxon>
    </lineage>
</organism>
<reference evidence="1" key="1">
    <citation type="journal article" date="2023" name="G3 (Bethesda)">
        <title>A reference genome for the long-term kleptoplast-retaining sea slug Elysia crispata morphotype clarki.</title>
        <authorList>
            <person name="Eastman K.E."/>
            <person name="Pendleton A.L."/>
            <person name="Shaikh M.A."/>
            <person name="Suttiyut T."/>
            <person name="Ogas R."/>
            <person name="Tomko P."/>
            <person name="Gavelis G."/>
            <person name="Widhalm J.R."/>
            <person name="Wisecaver J.H."/>
        </authorList>
    </citation>
    <scope>NUCLEOTIDE SEQUENCE</scope>
    <source>
        <strain evidence="1">ECLA1</strain>
    </source>
</reference>
<dbReference type="Proteomes" id="UP001283361">
    <property type="component" value="Unassembled WGS sequence"/>
</dbReference>
<dbReference type="EMBL" id="JAWDGP010000957">
    <property type="protein sequence ID" value="KAK3795962.1"/>
    <property type="molecule type" value="Genomic_DNA"/>
</dbReference>